<accession>A0A1I6UXZ5</accession>
<evidence type="ECO:0000313" key="2">
    <source>
        <dbReference type="EMBL" id="SFT06290.1"/>
    </source>
</evidence>
<sequence length="119" mass="13601">MSTTASDEIPEPEKADPHWRVENALERLYDAPDEKAIRIESNPNPMFVTLEDGDLEFWAHDYTWRCQERSDVTESVSSYETVVDELHGYANAGYGISMDRTNRIDTERKPKATSLGDFA</sequence>
<dbReference type="Proteomes" id="UP000199199">
    <property type="component" value="Unassembled WGS sequence"/>
</dbReference>
<proteinExistence type="predicted"/>
<dbReference type="OrthoDB" id="275274at2157"/>
<keyword evidence="3" id="KW-1185">Reference proteome</keyword>
<feature type="region of interest" description="Disordered" evidence="1">
    <location>
        <begin position="1"/>
        <end position="21"/>
    </location>
</feature>
<protein>
    <submittedName>
        <fullName evidence="2">Uncharacterized protein</fullName>
    </submittedName>
</protein>
<reference evidence="3" key="1">
    <citation type="submission" date="2016-10" db="EMBL/GenBank/DDBJ databases">
        <authorList>
            <person name="Varghese N."/>
            <person name="Submissions S."/>
        </authorList>
    </citation>
    <scope>NUCLEOTIDE SEQUENCE [LARGE SCALE GENOMIC DNA]</scope>
    <source>
        <strain evidence="3">DSM 22427</strain>
    </source>
</reference>
<name>A0A1I6UXZ5_9EURY</name>
<gene>
    <name evidence="2" type="ORF">SAMN04488556_4163</name>
</gene>
<evidence type="ECO:0000313" key="3">
    <source>
        <dbReference type="Proteomes" id="UP000199199"/>
    </source>
</evidence>
<dbReference type="RefSeq" id="WP_217642049.1">
    <property type="nucleotide sequence ID" value="NZ_FOZS01000008.1"/>
</dbReference>
<feature type="compositionally biased region" description="Basic and acidic residues" evidence="1">
    <location>
        <begin position="11"/>
        <end position="21"/>
    </location>
</feature>
<organism evidence="2 3">
    <name type="scientific">Halostagnicola kamekurae</name>
    <dbReference type="NCBI Taxonomy" id="619731"/>
    <lineage>
        <taxon>Archaea</taxon>
        <taxon>Methanobacteriati</taxon>
        <taxon>Methanobacteriota</taxon>
        <taxon>Stenosarchaea group</taxon>
        <taxon>Halobacteria</taxon>
        <taxon>Halobacteriales</taxon>
        <taxon>Natrialbaceae</taxon>
        <taxon>Halostagnicola</taxon>
    </lineage>
</organism>
<evidence type="ECO:0000256" key="1">
    <source>
        <dbReference type="SAM" id="MobiDB-lite"/>
    </source>
</evidence>
<dbReference type="EMBL" id="FOZS01000008">
    <property type="protein sequence ID" value="SFT06290.1"/>
    <property type="molecule type" value="Genomic_DNA"/>
</dbReference>
<dbReference type="AlphaFoldDB" id="A0A1I6UXZ5"/>